<keyword evidence="1" id="KW-0175">Coiled coil</keyword>
<dbReference type="AlphaFoldDB" id="A0A7Z7PS69"/>
<evidence type="ECO:0000313" key="4">
    <source>
        <dbReference type="Proteomes" id="UP000250796"/>
    </source>
</evidence>
<keyword evidence="4" id="KW-1185">Reference proteome</keyword>
<sequence length="943" mass="108622">MKLLSVELENFRNHENSQYEFDRGVNLILGHNGSGKSSIIEAIGLALFGGGLRDRQEDAIMWERNRARVSVTFLADDGNQYRAEKIFGSTSNHELWQGDLLVARGRDSVIEKVKTICNLQGDIAKTFENVIVAFQNRIAEQFLGSPAPRREYFNRVFQVDLYRRIATDYMKEYLSGLKSETALIDGEILLTGTIVEKKSELERKREAKLAELENNLKKLEELEREIAGRKTVLEALRSKEREIDSAVEKLSIMLKDLIEEARRLKERYRQLKTSSMAREITARSFKGHEKYNELLGRERELEEQKKELDAVSRETVEIGKKLAEKTTEQARLQERIAATEKRKGEIFESLKTLREMRKEHYGDLEEKRRLLRERELFLQAKYDKKAAVKVLKDEYEKAGRERIELEAMIKRQSDSLTAQPDPQERLEALDAQEKSLQENIARLESLLSSRAGISARLKALEESIDSLSGGICPLLNESCKNILERKNYGESLERMIRELEESAEKIDREIEELKGSRQSLDELKKDRARLERDCELKAQATGELQALREKLKKSLERLEKSRRQIETVLNGTGTLEEMFETLEDETREAITAVETAKSEVRLSEKTLADIDRELEKGTTLEDESDRELKELVSAGGELALEIQKMQREIDVFESRLRILPDVALALEETRSEMNSHKIDYDEYNKNSILAGYLEEYTANFGQSLELCREKSKRIGLLRRELLELRRSFDGSKLKEIAREYEEMQEVQKSRRDEVTSMKKDLDYMEMELDRIGQHEKRLKELKERRALIERKISLAEKMRENLNLTGEKITAGFRDSIEKKATADYRKISGIEESIIWNEDYEVFLKSPGEAGASLRSFSNLSGGEQVLVSLCLRAAMTNVLSGARLAIFDEPTSNLDRERKELLAQSMRELFGELDQAIIVTHDDVFSEMAQKVIRLGEEAGG</sequence>
<dbReference type="RefSeq" id="WP_169700557.1">
    <property type="nucleotide sequence ID" value="NZ_LS974202.1"/>
</dbReference>
<protein>
    <submittedName>
        <fullName evidence="3">SMC domain protein</fullName>
    </submittedName>
</protein>
<accession>A0A7Z7PS69</accession>
<feature type="coiled-coil region" evidence="1">
    <location>
        <begin position="764"/>
        <end position="798"/>
    </location>
</feature>
<dbReference type="InterPro" id="IPR027417">
    <property type="entry name" value="P-loop_NTPase"/>
</dbReference>
<evidence type="ECO:0000259" key="2">
    <source>
        <dbReference type="Pfam" id="PF02463"/>
    </source>
</evidence>
<dbReference type="SUPFAM" id="SSF52540">
    <property type="entry name" value="P-loop containing nucleoside triphosphate hydrolases"/>
    <property type="match status" value="2"/>
</dbReference>
<gene>
    <name evidence="3" type="ORF">MESINF_2749</name>
</gene>
<feature type="domain" description="RecF/RecN/SMC N-terminal" evidence="2">
    <location>
        <begin position="4"/>
        <end position="938"/>
    </location>
</feature>
<feature type="coiled-coil region" evidence="1">
    <location>
        <begin position="485"/>
        <end position="568"/>
    </location>
</feature>
<reference evidence="3 4" key="1">
    <citation type="submission" date="2017-01" db="EMBL/GenBank/DDBJ databases">
        <authorList>
            <person name="Erauso G."/>
        </authorList>
    </citation>
    <scope>NUCLEOTIDE SEQUENCE [LARGE SCALE GENOMIC DNA]</scope>
    <source>
        <strain evidence="3">MESINF1</strain>
    </source>
</reference>
<dbReference type="Proteomes" id="UP000250796">
    <property type="component" value="Chromosome MESINF"/>
</dbReference>
<proteinExistence type="predicted"/>
<feature type="coiled-coil region" evidence="1">
    <location>
        <begin position="388"/>
        <end position="446"/>
    </location>
</feature>
<dbReference type="PANTHER" id="PTHR32114:SF2">
    <property type="entry name" value="ABC TRANSPORTER ABCH.3"/>
    <property type="match status" value="1"/>
</dbReference>
<evidence type="ECO:0000313" key="3">
    <source>
        <dbReference type="EMBL" id="SSC14189.1"/>
    </source>
</evidence>
<dbReference type="KEGG" id="minf:MESINF_2749"/>
<name>A0A7Z7PS69_9BACT</name>
<dbReference type="Gene3D" id="3.40.50.300">
    <property type="entry name" value="P-loop containing nucleotide triphosphate hydrolases"/>
    <property type="match status" value="2"/>
</dbReference>
<evidence type="ECO:0000256" key="1">
    <source>
        <dbReference type="SAM" id="Coils"/>
    </source>
</evidence>
<dbReference type="InterPro" id="IPR003395">
    <property type="entry name" value="RecF/RecN/SMC_N"/>
</dbReference>
<dbReference type="PANTHER" id="PTHR32114">
    <property type="entry name" value="ABC TRANSPORTER ABCH.3"/>
    <property type="match status" value="1"/>
</dbReference>
<dbReference type="EMBL" id="LS974202">
    <property type="protein sequence ID" value="SSC14189.1"/>
    <property type="molecule type" value="Genomic_DNA"/>
</dbReference>
<dbReference type="Pfam" id="PF02463">
    <property type="entry name" value="SMC_N"/>
    <property type="match status" value="1"/>
</dbReference>
<organism evidence="3 4">
    <name type="scientific">Mesotoga infera</name>
    <dbReference type="NCBI Taxonomy" id="1236046"/>
    <lineage>
        <taxon>Bacteria</taxon>
        <taxon>Thermotogati</taxon>
        <taxon>Thermotogota</taxon>
        <taxon>Thermotogae</taxon>
        <taxon>Kosmotogales</taxon>
        <taxon>Kosmotogaceae</taxon>
        <taxon>Mesotoga</taxon>
    </lineage>
</organism>
<feature type="coiled-coil region" evidence="1">
    <location>
        <begin position="195"/>
        <end position="342"/>
    </location>
</feature>